<evidence type="ECO:0000313" key="2">
    <source>
        <dbReference type="Proteomes" id="UP001143810"/>
    </source>
</evidence>
<dbReference type="Proteomes" id="UP001143810">
    <property type="component" value="Unassembled WGS sequence"/>
</dbReference>
<comment type="caution">
    <text evidence="1">The sequence shown here is derived from an EMBL/GenBank/DDBJ whole genome shotgun (WGS) entry which is preliminary data.</text>
</comment>
<name>A0A9X2P1M6_9BACE</name>
<gene>
    <name evidence="1" type="ORF">M1B78_14100</name>
</gene>
<accession>A0A9X2P1M6</accession>
<dbReference type="AlphaFoldDB" id="A0A9X2P1M6"/>
<sequence>MTIFEGGEMPSSMGVCRGACPLPYWGIFSDTEYCGSDKFPNKLRYFLRKYPAACRLPFGCGCPCRLLTHITPPYFFPFGRWVAGRSFPFSKALLHGAVGYKVFPINTLAAKREEDLSGNGAAA</sequence>
<reference evidence="1" key="2">
    <citation type="submission" date="2022-04" db="EMBL/GenBank/DDBJ databases">
        <authorList>
            <person name="Fokt H."/>
            <person name="Baines J."/>
        </authorList>
    </citation>
    <scope>NUCLEOTIDE SEQUENCE</scope>
    <source>
        <strain evidence="1">KH569_7</strain>
    </source>
</reference>
<evidence type="ECO:0000313" key="1">
    <source>
        <dbReference type="EMBL" id="MCR6509262.1"/>
    </source>
</evidence>
<reference evidence="1" key="1">
    <citation type="journal article" date="2022" name="Arch. Microbiol.">
        <title>Bacteroides muris sp. nov. isolated from the cecum of wild-derived house mice.</title>
        <authorList>
            <person name="Fokt H."/>
            <person name="Unni R."/>
            <person name="Repnik U."/>
            <person name="Schmitz R.A."/>
            <person name="Bramkamp M."/>
            <person name="Baines J.F."/>
            <person name="Unterweger D."/>
        </authorList>
    </citation>
    <scope>NUCLEOTIDE SEQUENCE</scope>
    <source>
        <strain evidence="1">KH569_7</strain>
    </source>
</reference>
<dbReference type="EMBL" id="JAMZEE010000039">
    <property type="protein sequence ID" value="MCR6509262.1"/>
    <property type="molecule type" value="Genomic_DNA"/>
</dbReference>
<proteinExistence type="predicted"/>
<protein>
    <submittedName>
        <fullName evidence="1">Uncharacterized protein</fullName>
    </submittedName>
</protein>
<dbReference type="RefSeq" id="WP_257941015.1">
    <property type="nucleotide sequence ID" value="NZ_JAMZEE010000039.1"/>
</dbReference>
<organism evidence="1 2">
    <name type="scientific">Bacteroides muris</name>
    <name type="common">ex Fokt et al. 2023</name>
    <dbReference type="NCBI Taxonomy" id="2937417"/>
    <lineage>
        <taxon>Bacteria</taxon>
        <taxon>Pseudomonadati</taxon>
        <taxon>Bacteroidota</taxon>
        <taxon>Bacteroidia</taxon>
        <taxon>Bacteroidales</taxon>
        <taxon>Bacteroidaceae</taxon>
        <taxon>Bacteroides</taxon>
    </lineage>
</organism>